<dbReference type="Proteomes" id="UP000295252">
    <property type="component" value="Unassembled WGS sequence"/>
</dbReference>
<gene>
    <name evidence="1" type="ORF">GSCOC_T00000028001</name>
</gene>
<dbReference type="AlphaFoldDB" id="A0A068VGR3"/>
<proteinExistence type="predicted"/>
<protein>
    <submittedName>
        <fullName evidence="1">DH200=94 genomic scaffold, scaffold_645</fullName>
    </submittedName>
</protein>
<organism evidence="1 2">
    <name type="scientific">Coffea canephora</name>
    <name type="common">Robusta coffee</name>
    <dbReference type="NCBI Taxonomy" id="49390"/>
    <lineage>
        <taxon>Eukaryota</taxon>
        <taxon>Viridiplantae</taxon>
        <taxon>Streptophyta</taxon>
        <taxon>Embryophyta</taxon>
        <taxon>Tracheophyta</taxon>
        <taxon>Spermatophyta</taxon>
        <taxon>Magnoliopsida</taxon>
        <taxon>eudicotyledons</taxon>
        <taxon>Gunneridae</taxon>
        <taxon>Pentapetalae</taxon>
        <taxon>asterids</taxon>
        <taxon>lamiids</taxon>
        <taxon>Gentianales</taxon>
        <taxon>Rubiaceae</taxon>
        <taxon>Ixoroideae</taxon>
        <taxon>Gardenieae complex</taxon>
        <taxon>Bertiereae - Coffeeae clade</taxon>
        <taxon>Coffeeae</taxon>
        <taxon>Coffea</taxon>
    </lineage>
</organism>
<reference evidence="2" key="1">
    <citation type="journal article" date="2014" name="Science">
        <title>The coffee genome provides insight into the convergent evolution of caffeine biosynthesis.</title>
        <authorList>
            <person name="Denoeud F."/>
            <person name="Carretero-Paulet L."/>
            <person name="Dereeper A."/>
            <person name="Droc G."/>
            <person name="Guyot R."/>
            <person name="Pietrella M."/>
            <person name="Zheng C."/>
            <person name="Alberti A."/>
            <person name="Anthony F."/>
            <person name="Aprea G."/>
            <person name="Aury J.M."/>
            <person name="Bento P."/>
            <person name="Bernard M."/>
            <person name="Bocs S."/>
            <person name="Campa C."/>
            <person name="Cenci A."/>
            <person name="Combes M.C."/>
            <person name="Crouzillat D."/>
            <person name="Da Silva C."/>
            <person name="Daddiego L."/>
            <person name="De Bellis F."/>
            <person name="Dussert S."/>
            <person name="Garsmeur O."/>
            <person name="Gayraud T."/>
            <person name="Guignon V."/>
            <person name="Jahn K."/>
            <person name="Jamilloux V."/>
            <person name="Joet T."/>
            <person name="Labadie K."/>
            <person name="Lan T."/>
            <person name="Leclercq J."/>
            <person name="Lepelley M."/>
            <person name="Leroy T."/>
            <person name="Li L.T."/>
            <person name="Librado P."/>
            <person name="Lopez L."/>
            <person name="Munoz A."/>
            <person name="Noel B."/>
            <person name="Pallavicini A."/>
            <person name="Perrotta G."/>
            <person name="Poncet V."/>
            <person name="Pot D."/>
            <person name="Priyono X."/>
            <person name="Rigoreau M."/>
            <person name="Rouard M."/>
            <person name="Rozas J."/>
            <person name="Tranchant-Dubreuil C."/>
            <person name="VanBuren R."/>
            <person name="Zhang Q."/>
            <person name="Andrade A.C."/>
            <person name="Argout X."/>
            <person name="Bertrand B."/>
            <person name="de Kochko A."/>
            <person name="Graziosi G."/>
            <person name="Henry R.J."/>
            <person name="Jayarama X."/>
            <person name="Ming R."/>
            <person name="Nagai C."/>
            <person name="Rounsley S."/>
            <person name="Sankoff D."/>
            <person name="Giuliano G."/>
            <person name="Albert V.A."/>
            <person name="Wincker P."/>
            <person name="Lashermes P."/>
        </authorList>
    </citation>
    <scope>NUCLEOTIDE SEQUENCE [LARGE SCALE GENOMIC DNA]</scope>
    <source>
        <strain evidence="2">cv. DH200-94</strain>
    </source>
</reference>
<dbReference type="EMBL" id="HG739729">
    <property type="protein sequence ID" value="CDP19739.1"/>
    <property type="molecule type" value="Genomic_DNA"/>
</dbReference>
<keyword evidence="2" id="KW-1185">Reference proteome</keyword>
<dbReference type="InParanoid" id="A0A068VGR3"/>
<evidence type="ECO:0000313" key="1">
    <source>
        <dbReference type="EMBL" id="CDP19739.1"/>
    </source>
</evidence>
<accession>A0A068VGR3</accession>
<evidence type="ECO:0000313" key="2">
    <source>
        <dbReference type="Proteomes" id="UP000295252"/>
    </source>
</evidence>
<dbReference type="Gramene" id="CDP19739">
    <property type="protein sequence ID" value="CDP19739"/>
    <property type="gene ID" value="GSCOC_T00000028001"/>
</dbReference>
<sequence>MSFWQHAFLGFLNLSSSNSAMKPTVNRGVFAAVGHQFHVLVQNFILCIKQKKSCHHEDIFEVAKEDALFKQ</sequence>
<name>A0A068VGR3_COFCA</name>